<feature type="compositionally biased region" description="Polar residues" evidence="1">
    <location>
        <begin position="1"/>
        <end position="15"/>
    </location>
</feature>
<gene>
    <name evidence="2" type="ORF">EYC84_008467</name>
</gene>
<accession>A0A5M9JEP0</accession>
<dbReference type="EMBL" id="VICG01000010">
    <property type="protein sequence ID" value="KAA8568048.1"/>
    <property type="molecule type" value="Genomic_DNA"/>
</dbReference>
<evidence type="ECO:0000313" key="3">
    <source>
        <dbReference type="Proteomes" id="UP000322873"/>
    </source>
</evidence>
<dbReference type="AlphaFoldDB" id="A0A5M9JEP0"/>
<comment type="caution">
    <text evidence="2">The sequence shown here is derived from an EMBL/GenBank/DDBJ whole genome shotgun (WGS) entry which is preliminary data.</text>
</comment>
<proteinExistence type="predicted"/>
<feature type="compositionally biased region" description="Basic residues" evidence="1">
    <location>
        <begin position="23"/>
        <end position="35"/>
    </location>
</feature>
<name>A0A5M9JEP0_MONFR</name>
<dbReference type="Proteomes" id="UP000322873">
    <property type="component" value="Unassembled WGS sequence"/>
</dbReference>
<evidence type="ECO:0000256" key="1">
    <source>
        <dbReference type="SAM" id="MobiDB-lite"/>
    </source>
</evidence>
<evidence type="ECO:0000313" key="2">
    <source>
        <dbReference type="EMBL" id="KAA8568048.1"/>
    </source>
</evidence>
<sequence>MYRRSSVSRTSNNPHLGSLTLKNPRKLGRPGHGRGGKLTVFLLLIGVKTPNKDDEGWLRQAHNTTWEFKAPS</sequence>
<keyword evidence="3" id="KW-1185">Reference proteome</keyword>
<protein>
    <submittedName>
        <fullName evidence="2">Uncharacterized protein</fullName>
    </submittedName>
</protein>
<feature type="region of interest" description="Disordered" evidence="1">
    <location>
        <begin position="1"/>
        <end position="35"/>
    </location>
</feature>
<organism evidence="2 3">
    <name type="scientific">Monilinia fructicola</name>
    <name type="common">Brown rot fungus</name>
    <name type="synonym">Ciboria fructicola</name>
    <dbReference type="NCBI Taxonomy" id="38448"/>
    <lineage>
        <taxon>Eukaryota</taxon>
        <taxon>Fungi</taxon>
        <taxon>Dikarya</taxon>
        <taxon>Ascomycota</taxon>
        <taxon>Pezizomycotina</taxon>
        <taxon>Leotiomycetes</taxon>
        <taxon>Helotiales</taxon>
        <taxon>Sclerotiniaceae</taxon>
        <taxon>Monilinia</taxon>
    </lineage>
</organism>
<reference evidence="2 3" key="1">
    <citation type="submission" date="2019-06" db="EMBL/GenBank/DDBJ databases">
        <title>Genome Sequence of the Brown Rot Fungal Pathogen Monilinia fructicola.</title>
        <authorList>
            <person name="De Miccolis Angelini R.M."/>
            <person name="Landi L."/>
            <person name="Abate D."/>
            <person name="Pollastro S."/>
            <person name="Romanazzi G."/>
            <person name="Faretra F."/>
        </authorList>
    </citation>
    <scope>NUCLEOTIDE SEQUENCE [LARGE SCALE GENOMIC DNA]</scope>
    <source>
        <strain evidence="2 3">Mfrc123</strain>
    </source>
</reference>